<proteinExistence type="predicted"/>
<keyword evidence="1" id="KW-1133">Transmembrane helix</keyword>
<gene>
    <name evidence="2" type="ORF">GCM10007418_04160</name>
</gene>
<dbReference type="EMBL" id="BMFF01000001">
    <property type="protein sequence ID" value="GGC87570.1"/>
    <property type="molecule type" value="Genomic_DNA"/>
</dbReference>
<sequence>MLTKYKLLLQIGVALAVLVVIAAVAWWIISPRIELETQRADRAESDLAKEKELTEVQALVLEGQQREIDRAADIDRSIKLLEQTITRQATRQERAIQELKRNDQTIMDYLAEPVPADLGMLYARPDTTDPTAYRAAQPVQPGAVPATGEAAAGGE</sequence>
<keyword evidence="1" id="KW-0812">Transmembrane</keyword>
<organism evidence="2 3">
    <name type="scientific">Halopseudomonas salina</name>
    <dbReference type="NCBI Taxonomy" id="1323744"/>
    <lineage>
        <taxon>Bacteria</taxon>
        <taxon>Pseudomonadati</taxon>
        <taxon>Pseudomonadota</taxon>
        <taxon>Gammaproteobacteria</taxon>
        <taxon>Pseudomonadales</taxon>
        <taxon>Pseudomonadaceae</taxon>
        <taxon>Halopseudomonas</taxon>
    </lineage>
</organism>
<comment type="caution">
    <text evidence="2">The sequence shown here is derived from an EMBL/GenBank/DDBJ whole genome shotgun (WGS) entry which is preliminary data.</text>
</comment>
<protein>
    <submittedName>
        <fullName evidence="2">Uncharacterized protein</fullName>
    </submittedName>
</protein>
<keyword evidence="3" id="KW-1185">Reference proteome</keyword>
<reference evidence="3" key="1">
    <citation type="journal article" date="2019" name="Int. J. Syst. Evol. Microbiol.">
        <title>The Global Catalogue of Microorganisms (GCM) 10K type strain sequencing project: providing services to taxonomists for standard genome sequencing and annotation.</title>
        <authorList>
            <consortium name="The Broad Institute Genomics Platform"/>
            <consortium name="The Broad Institute Genome Sequencing Center for Infectious Disease"/>
            <person name="Wu L."/>
            <person name="Ma J."/>
        </authorList>
    </citation>
    <scope>NUCLEOTIDE SEQUENCE [LARGE SCALE GENOMIC DNA]</scope>
    <source>
        <strain evidence="3">CGMCC 1.12482</strain>
    </source>
</reference>
<evidence type="ECO:0000256" key="1">
    <source>
        <dbReference type="SAM" id="Phobius"/>
    </source>
</evidence>
<keyword evidence="1" id="KW-0472">Membrane</keyword>
<evidence type="ECO:0000313" key="3">
    <source>
        <dbReference type="Proteomes" id="UP000638188"/>
    </source>
</evidence>
<evidence type="ECO:0000313" key="2">
    <source>
        <dbReference type="EMBL" id="GGC87570.1"/>
    </source>
</evidence>
<dbReference type="Proteomes" id="UP000638188">
    <property type="component" value="Unassembled WGS sequence"/>
</dbReference>
<accession>A0ABQ1NYG4</accession>
<feature type="transmembrane region" description="Helical" evidence="1">
    <location>
        <begin position="7"/>
        <end position="29"/>
    </location>
</feature>
<name>A0ABQ1NYG4_9GAMM</name>